<dbReference type="GO" id="GO:0000160">
    <property type="term" value="P:phosphorelay signal transduction system"/>
    <property type="evidence" value="ECO:0007669"/>
    <property type="project" value="InterPro"/>
</dbReference>
<evidence type="ECO:0000256" key="4">
    <source>
        <dbReference type="ARBA" id="ARBA00023163"/>
    </source>
</evidence>
<dbReference type="Proteomes" id="UP000183090">
    <property type="component" value="Unassembled WGS sequence"/>
</dbReference>
<dbReference type="EMBL" id="FOTB01000001">
    <property type="protein sequence ID" value="SFK52415.1"/>
    <property type="molecule type" value="Genomic_DNA"/>
</dbReference>
<evidence type="ECO:0000256" key="2">
    <source>
        <dbReference type="ARBA" id="ARBA00023015"/>
    </source>
</evidence>
<dbReference type="InterPro" id="IPR009057">
    <property type="entry name" value="Homeodomain-like_sf"/>
</dbReference>
<dbReference type="Pfam" id="PF12833">
    <property type="entry name" value="HTH_18"/>
    <property type="match status" value="1"/>
</dbReference>
<evidence type="ECO:0000313" key="8">
    <source>
        <dbReference type="EMBL" id="AKG73549.1"/>
    </source>
</evidence>
<evidence type="ECO:0000259" key="6">
    <source>
        <dbReference type="PROSITE" id="PS01124"/>
    </source>
</evidence>
<dbReference type="SMART" id="SM00342">
    <property type="entry name" value="HTH_ARAC"/>
    <property type="match status" value="1"/>
</dbReference>
<dbReference type="RefSeq" id="WP_046789739.1">
    <property type="nucleotide sequence ID" value="NZ_CP011366.1"/>
</dbReference>
<comment type="caution">
    <text evidence="5">Lacks conserved residue(s) required for the propagation of feature annotation.</text>
</comment>
<keyword evidence="2" id="KW-0805">Transcription regulation</keyword>
<dbReference type="PANTHER" id="PTHR43280:SF28">
    <property type="entry name" value="HTH-TYPE TRANSCRIPTIONAL ACTIVATOR RHAS"/>
    <property type="match status" value="1"/>
</dbReference>
<dbReference type="InterPro" id="IPR001789">
    <property type="entry name" value="Sig_transdc_resp-reg_receiver"/>
</dbReference>
<dbReference type="PROSITE" id="PS50110">
    <property type="entry name" value="RESPONSE_REGULATORY"/>
    <property type="match status" value="1"/>
</dbReference>
<evidence type="ECO:0000256" key="1">
    <source>
        <dbReference type="ARBA" id="ARBA00022553"/>
    </source>
</evidence>
<protein>
    <submittedName>
        <fullName evidence="9">Two component transcriptional regulator, AraC family</fullName>
    </submittedName>
</protein>
<keyword evidence="4" id="KW-0804">Transcription</keyword>
<evidence type="ECO:0000259" key="7">
    <source>
        <dbReference type="PROSITE" id="PS50110"/>
    </source>
</evidence>
<evidence type="ECO:0000313" key="10">
    <source>
        <dbReference type="Proteomes" id="UP000034029"/>
    </source>
</evidence>
<dbReference type="PROSITE" id="PS00041">
    <property type="entry name" value="HTH_ARAC_FAMILY_1"/>
    <property type="match status" value="1"/>
</dbReference>
<dbReference type="SUPFAM" id="SSF46689">
    <property type="entry name" value="Homeodomain-like"/>
    <property type="match status" value="2"/>
</dbReference>
<dbReference type="PANTHER" id="PTHR43280">
    <property type="entry name" value="ARAC-FAMILY TRANSCRIPTIONAL REGULATOR"/>
    <property type="match status" value="1"/>
</dbReference>
<dbReference type="PROSITE" id="PS01124">
    <property type="entry name" value="HTH_ARAC_FAMILY_2"/>
    <property type="match status" value="1"/>
</dbReference>
<dbReference type="InterPro" id="IPR011006">
    <property type="entry name" value="CheY-like_superfamily"/>
</dbReference>
<dbReference type="GO" id="GO:0003700">
    <property type="term" value="F:DNA-binding transcription factor activity"/>
    <property type="evidence" value="ECO:0007669"/>
    <property type="project" value="InterPro"/>
</dbReference>
<dbReference type="KEGG" id="shv:AAT16_04565"/>
<sequence>MSILIIDDDLESSVRITNILKQSIHSDIKILEARSATEGLKMVKEDRPFIVVTELSLSDSTGLEVGKKILSEFNDIFVIAISQLKMFELVQESINSGFSGFHLKPVIKSEFLSTIERLILSRTIINKQETSIILSDNDSDEFKADMSKPISTAIEYIRLNYFKSINLNDIADKVYLSPSHFSRMFKEVTDTTFIEFLTEIRIEKSKYFLKSTDMPIEVIAHNIGFSSATYFATTFKKSQGKTPREYRILHLKLDAH</sequence>
<dbReference type="OrthoDB" id="145012at2"/>
<dbReference type="SMART" id="SM00448">
    <property type="entry name" value="REC"/>
    <property type="match status" value="1"/>
</dbReference>
<reference evidence="10" key="2">
    <citation type="submission" date="2015-04" db="EMBL/GenBank/DDBJ databases">
        <title>Complete genome sequence of Salinicoccus halodurans strain H3B36, isolated from the Qaidam basin of China.</title>
        <authorList>
            <person name="Ma Y."/>
            <person name="Jiang K."/>
            <person name="Xue Y."/>
        </authorList>
    </citation>
    <scope>NUCLEOTIDE SEQUENCE [LARGE SCALE GENOMIC DNA]</scope>
    <source>
        <strain evidence="10">H3B36</strain>
    </source>
</reference>
<dbReference type="Proteomes" id="UP000034029">
    <property type="component" value="Chromosome"/>
</dbReference>
<dbReference type="InterPro" id="IPR018060">
    <property type="entry name" value="HTH_AraC"/>
</dbReference>
<dbReference type="Gene3D" id="3.40.50.2300">
    <property type="match status" value="1"/>
</dbReference>
<dbReference type="PRINTS" id="PR00032">
    <property type="entry name" value="HTHARAC"/>
</dbReference>
<keyword evidence="1" id="KW-0597">Phosphoprotein</keyword>
<dbReference type="SUPFAM" id="SSF52172">
    <property type="entry name" value="CheY-like"/>
    <property type="match status" value="1"/>
</dbReference>
<dbReference type="GO" id="GO:0043565">
    <property type="term" value="F:sequence-specific DNA binding"/>
    <property type="evidence" value="ECO:0007669"/>
    <property type="project" value="InterPro"/>
</dbReference>
<feature type="domain" description="HTH araC/xylS-type" evidence="6">
    <location>
        <begin position="151"/>
        <end position="249"/>
    </location>
</feature>
<evidence type="ECO:0000313" key="11">
    <source>
        <dbReference type="Proteomes" id="UP000183090"/>
    </source>
</evidence>
<reference evidence="9 11" key="3">
    <citation type="submission" date="2016-10" db="EMBL/GenBank/DDBJ databases">
        <authorList>
            <person name="Varghese N."/>
            <person name="Submissions S."/>
        </authorList>
    </citation>
    <scope>NUCLEOTIDE SEQUENCE [LARGE SCALE GENOMIC DNA]</scope>
    <source>
        <strain evidence="9 11">CGMCC 1.6501</strain>
    </source>
</reference>
<dbReference type="InterPro" id="IPR020449">
    <property type="entry name" value="Tscrpt_reg_AraC-type_HTH"/>
</dbReference>
<dbReference type="AlphaFoldDB" id="A0A0F7HK83"/>
<dbReference type="Pfam" id="PF00072">
    <property type="entry name" value="Response_reg"/>
    <property type="match status" value="1"/>
</dbReference>
<dbReference type="EMBL" id="CP011366">
    <property type="protein sequence ID" value="AKG73549.1"/>
    <property type="molecule type" value="Genomic_DNA"/>
</dbReference>
<feature type="domain" description="Response regulatory" evidence="7">
    <location>
        <begin position="2"/>
        <end position="119"/>
    </location>
</feature>
<evidence type="ECO:0000256" key="5">
    <source>
        <dbReference type="PROSITE-ProRule" id="PRU00169"/>
    </source>
</evidence>
<accession>A0A0F7HK83</accession>
<reference evidence="8 10" key="1">
    <citation type="journal article" date="2015" name="Int. J. Syst. Evol. Microbiol.">
        <title>Complete genome sequence of Salinicoccus halodurans H3B36, isolated from the Qaidam Basin in China.</title>
        <authorList>
            <person name="Jiang K."/>
            <person name="Xue Y."/>
            <person name="Ma Y."/>
        </authorList>
    </citation>
    <scope>NUCLEOTIDE SEQUENCE [LARGE SCALE GENOMIC DNA]</scope>
    <source>
        <strain evidence="8 10">H3B36</strain>
    </source>
</reference>
<evidence type="ECO:0000256" key="3">
    <source>
        <dbReference type="ARBA" id="ARBA00023125"/>
    </source>
</evidence>
<dbReference type="Gene3D" id="1.10.10.60">
    <property type="entry name" value="Homeodomain-like"/>
    <property type="match status" value="2"/>
</dbReference>
<gene>
    <name evidence="8" type="ORF">AAT16_04565</name>
    <name evidence="9" type="ORF">SAMN05216235_0149</name>
</gene>
<keyword evidence="10" id="KW-1185">Reference proteome</keyword>
<dbReference type="InterPro" id="IPR018062">
    <property type="entry name" value="HTH_AraC-typ_CS"/>
</dbReference>
<organism evidence="9 11">
    <name type="scientific">Salinicoccus halodurans</name>
    <dbReference type="NCBI Taxonomy" id="407035"/>
    <lineage>
        <taxon>Bacteria</taxon>
        <taxon>Bacillati</taxon>
        <taxon>Bacillota</taxon>
        <taxon>Bacilli</taxon>
        <taxon>Bacillales</taxon>
        <taxon>Staphylococcaceae</taxon>
        <taxon>Salinicoccus</taxon>
    </lineage>
</organism>
<proteinExistence type="predicted"/>
<name>A0A0F7HK83_9STAP</name>
<evidence type="ECO:0000313" key="9">
    <source>
        <dbReference type="EMBL" id="SFK52415.1"/>
    </source>
</evidence>
<keyword evidence="3" id="KW-0238">DNA-binding</keyword>